<keyword evidence="1" id="KW-0472">Membrane</keyword>
<feature type="transmembrane region" description="Helical" evidence="1">
    <location>
        <begin position="26"/>
        <end position="47"/>
    </location>
</feature>
<sequence>MIQEVKNIIYTLCCVLMGYIDPVKNVVQVLAFLCVCNFLCGLVAGLLCNREKFSFKKAFHCFIEVAIYVMIVSSIYQIGDTLKDEVEATYTVKIVTYVMLYFYSKNILKNLVHLFPKNQVFYCLDYLLGLEFVKHIPHYSENLKSKNKDYENH</sequence>
<dbReference type="STRING" id="742817.HMPREF9449_01793"/>
<dbReference type="HOGENOM" id="CLU_133704_0_0_10"/>
<dbReference type="EMBL" id="ADMC01000023">
    <property type="protein sequence ID" value="EHP47186.1"/>
    <property type="molecule type" value="Genomic_DNA"/>
</dbReference>
<feature type="transmembrane region" description="Helical" evidence="1">
    <location>
        <begin position="59"/>
        <end position="78"/>
    </location>
</feature>
<proteinExistence type="predicted"/>
<dbReference type="GO" id="GO:0016020">
    <property type="term" value="C:membrane"/>
    <property type="evidence" value="ECO:0007669"/>
    <property type="project" value="UniProtKB-SubCell"/>
</dbReference>
<reference evidence="2 3" key="1">
    <citation type="submission" date="2012-01" db="EMBL/GenBank/DDBJ databases">
        <title>The Genome Sequence of Odoribacter laneus YIT 12061.</title>
        <authorList>
            <consortium name="The Broad Institute Genome Sequencing Platform"/>
            <person name="Earl A."/>
            <person name="Ward D."/>
            <person name="Feldgarden M."/>
            <person name="Gevers D."/>
            <person name="Morotomi M."/>
            <person name="Young S.K."/>
            <person name="Zeng Q."/>
            <person name="Gargeya S."/>
            <person name="Fitzgerald M."/>
            <person name="Haas B."/>
            <person name="Abouelleil A."/>
            <person name="Alvarado L."/>
            <person name="Arachchi H.M."/>
            <person name="Berlin A."/>
            <person name="Chapman S.B."/>
            <person name="Gearin G."/>
            <person name="Goldberg J."/>
            <person name="Griggs A."/>
            <person name="Gujja S."/>
            <person name="Hansen M."/>
            <person name="Heiman D."/>
            <person name="Howarth C."/>
            <person name="Larimer J."/>
            <person name="Lui A."/>
            <person name="MacDonald P.J.P."/>
            <person name="McCowen C."/>
            <person name="Montmayeur A."/>
            <person name="Murphy C."/>
            <person name="Neiman D."/>
            <person name="Pearson M."/>
            <person name="Priest M."/>
            <person name="Roberts A."/>
            <person name="Saif S."/>
            <person name="Shea T."/>
            <person name="Sisk P."/>
            <person name="Stolte C."/>
            <person name="Sykes S."/>
            <person name="Wortman J."/>
            <person name="Nusbaum C."/>
            <person name="Birren B."/>
        </authorList>
    </citation>
    <scope>NUCLEOTIDE SEQUENCE [LARGE SCALE GENOMIC DNA]</scope>
    <source>
        <strain evidence="2 3">YIT 12061</strain>
    </source>
</reference>
<dbReference type="Proteomes" id="UP000004892">
    <property type="component" value="Unassembled WGS sequence"/>
</dbReference>
<evidence type="ECO:0000256" key="1">
    <source>
        <dbReference type="SAM" id="Phobius"/>
    </source>
</evidence>
<evidence type="ECO:0000313" key="3">
    <source>
        <dbReference type="Proteomes" id="UP000004892"/>
    </source>
</evidence>
<gene>
    <name evidence="2" type="ORF">HMPREF9449_01793</name>
</gene>
<keyword evidence="1" id="KW-1133">Transmembrane helix</keyword>
<keyword evidence="1" id="KW-0812">Transmembrane</keyword>
<protein>
    <submittedName>
        <fullName evidence="2">Uncharacterized protein</fullName>
    </submittedName>
</protein>
<comment type="caution">
    <text evidence="2">The sequence shown here is derived from an EMBL/GenBank/DDBJ whole genome shotgun (WGS) entry which is preliminary data.</text>
</comment>
<name>H1DHQ7_9BACT</name>
<feature type="transmembrane region" description="Helical" evidence="1">
    <location>
        <begin position="90"/>
        <end position="108"/>
    </location>
</feature>
<dbReference type="PATRIC" id="fig|742817.3.peg.1907"/>
<evidence type="ECO:0000313" key="2">
    <source>
        <dbReference type="EMBL" id="EHP47186.1"/>
    </source>
</evidence>
<keyword evidence="3" id="KW-1185">Reference proteome</keyword>
<accession>H1DHQ7</accession>
<dbReference type="GeneID" id="98069356"/>
<dbReference type="RefSeq" id="WP_009136941.1">
    <property type="nucleotide sequence ID" value="NZ_JH594596.1"/>
</dbReference>
<dbReference type="eggNOG" id="ENOG50345UJ">
    <property type="taxonomic scope" value="Bacteria"/>
</dbReference>
<dbReference type="AlphaFoldDB" id="H1DHQ7"/>
<organism evidence="2 3">
    <name type="scientific">Odoribacter laneus YIT 12061</name>
    <dbReference type="NCBI Taxonomy" id="742817"/>
    <lineage>
        <taxon>Bacteria</taxon>
        <taxon>Pseudomonadati</taxon>
        <taxon>Bacteroidota</taxon>
        <taxon>Bacteroidia</taxon>
        <taxon>Bacteroidales</taxon>
        <taxon>Odoribacteraceae</taxon>
        <taxon>Odoribacter</taxon>
    </lineage>
</organism>